<reference evidence="5 6" key="1">
    <citation type="submission" date="2016-10" db="EMBL/GenBank/DDBJ databases">
        <authorList>
            <person name="de Groot N.N."/>
        </authorList>
    </citation>
    <scope>NUCLEOTIDE SEQUENCE [LARGE SCALE GENOMIC DNA]</scope>
    <source>
        <strain evidence="5 6">DSM 45514</strain>
    </source>
</reference>
<keyword evidence="5" id="KW-0347">Helicase</keyword>
<dbReference type="InterPro" id="IPR055227">
    <property type="entry name" value="HRQ1_WHD"/>
</dbReference>
<keyword evidence="6" id="KW-1185">Reference proteome</keyword>
<keyword evidence="2" id="KW-0067">ATP-binding</keyword>
<gene>
    <name evidence="5" type="ORF">SAMN04488112_1209</name>
</gene>
<dbReference type="GO" id="GO:0006289">
    <property type="term" value="P:nucleotide-excision repair"/>
    <property type="evidence" value="ECO:0007669"/>
    <property type="project" value="TreeGrafter"/>
</dbReference>
<keyword evidence="1" id="KW-0547">Nucleotide-binding</keyword>
<evidence type="ECO:0000313" key="5">
    <source>
        <dbReference type="EMBL" id="SDC88026.1"/>
    </source>
</evidence>
<evidence type="ECO:0000259" key="3">
    <source>
        <dbReference type="PROSITE" id="PS51192"/>
    </source>
</evidence>
<dbReference type="GO" id="GO:0003676">
    <property type="term" value="F:nucleic acid binding"/>
    <property type="evidence" value="ECO:0007669"/>
    <property type="project" value="InterPro"/>
</dbReference>
<dbReference type="InterPro" id="IPR001650">
    <property type="entry name" value="Helicase_C-like"/>
</dbReference>
<dbReference type="PANTHER" id="PTHR47957">
    <property type="entry name" value="ATP-DEPENDENT HELICASE HRQ1"/>
    <property type="match status" value="1"/>
</dbReference>
<dbReference type="SMART" id="SM00487">
    <property type="entry name" value="DEXDc"/>
    <property type="match status" value="1"/>
</dbReference>
<name>A0A1G6Q8J7_9BACL</name>
<dbReference type="Pfam" id="PF22982">
    <property type="entry name" value="WHD_HRQ1"/>
    <property type="match status" value="1"/>
</dbReference>
<evidence type="ECO:0000313" key="6">
    <source>
        <dbReference type="Proteomes" id="UP000199387"/>
    </source>
</evidence>
<feature type="domain" description="Helicase C-terminal" evidence="4">
    <location>
        <begin position="277"/>
        <end position="433"/>
    </location>
</feature>
<dbReference type="InterPro" id="IPR027417">
    <property type="entry name" value="P-loop_NTPase"/>
</dbReference>
<dbReference type="GO" id="GO:0036297">
    <property type="term" value="P:interstrand cross-link repair"/>
    <property type="evidence" value="ECO:0007669"/>
    <property type="project" value="TreeGrafter"/>
</dbReference>
<feature type="domain" description="Helicase ATP-binding" evidence="3">
    <location>
        <begin position="64"/>
        <end position="244"/>
    </location>
</feature>
<dbReference type="PANTHER" id="PTHR47957:SF3">
    <property type="entry name" value="ATP-DEPENDENT HELICASE HRQ1"/>
    <property type="match status" value="1"/>
</dbReference>
<dbReference type="InterPro" id="IPR018973">
    <property type="entry name" value="MZB"/>
</dbReference>
<dbReference type="GO" id="GO:0043138">
    <property type="term" value="F:3'-5' DNA helicase activity"/>
    <property type="evidence" value="ECO:0007669"/>
    <property type="project" value="TreeGrafter"/>
</dbReference>
<protein>
    <submittedName>
        <fullName evidence="5">DEAD/DEAH box helicase domain-containing protein</fullName>
    </submittedName>
</protein>
<dbReference type="Gene3D" id="3.40.50.300">
    <property type="entry name" value="P-loop containing nucleotide triphosphate hydrolases"/>
    <property type="match status" value="2"/>
</dbReference>
<dbReference type="CDD" id="cd17923">
    <property type="entry name" value="DEXHc_Hrq1-like"/>
    <property type="match status" value="1"/>
</dbReference>
<proteinExistence type="predicted"/>
<accession>A0A1G6Q8J7</accession>
<dbReference type="InterPro" id="IPR014001">
    <property type="entry name" value="Helicase_ATP-bd"/>
</dbReference>
<evidence type="ECO:0000259" key="4">
    <source>
        <dbReference type="PROSITE" id="PS51194"/>
    </source>
</evidence>
<dbReference type="PROSITE" id="PS51192">
    <property type="entry name" value="HELICASE_ATP_BIND_1"/>
    <property type="match status" value="1"/>
</dbReference>
<dbReference type="SUPFAM" id="SSF52540">
    <property type="entry name" value="P-loop containing nucleoside triphosphate hydrolases"/>
    <property type="match status" value="1"/>
</dbReference>
<dbReference type="EMBL" id="FMZA01000020">
    <property type="protein sequence ID" value="SDC88026.1"/>
    <property type="molecule type" value="Genomic_DNA"/>
</dbReference>
<dbReference type="SMART" id="SM00490">
    <property type="entry name" value="HELICc"/>
    <property type="match status" value="1"/>
</dbReference>
<organism evidence="5 6">
    <name type="scientific">Melghirimyces thermohalophilus</name>
    <dbReference type="NCBI Taxonomy" id="1236220"/>
    <lineage>
        <taxon>Bacteria</taxon>
        <taxon>Bacillati</taxon>
        <taxon>Bacillota</taxon>
        <taxon>Bacilli</taxon>
        <taxon>Bacillales</taxon>
        <taxon>Thermoactinomycetaceae</taxon>
        <taxon>Melghirimyces</taxon>
    </lineage>
</organism>
<dbReference type="STRING" id="1236220.SAMN04488112_1209"/>
<sequence>MNVQQLIDHMKSRVDIWKQVTHWETIPAKPARYADFPRRLHPDLKGSLRSRGIEALYTHQATAVEKVLAGENVVTVTPTASGKTLCYNLPVVQRILEDSAARALYIFPTKALAQDQMTELNELMRGLGKDIKGYTYDGDTPPAARQATRRAGHIVVTNPDMLHQAILPHHTKWVKLFENLRYIVIDELHAYRGVFGSHFANVLRRLRRICRHYGSDPQFILSSATIANPGPFAEKLTGVPVSVVDNNGAPADGKHFVFFNPPVVNESLGIRRSSLLEARRLAEELLQNDIQTIVFARSRVRVEVLLTYLQQALPGKVRGYRGGYLPTQRRKIEKGLRSGEIRGVVSTNALELGIDIGELEACVICGYPGSIASTWQQAGRAGRRQGASVTFLVASSNPLDQYVIEHPEYFLQRTPEHALIQPDNLVILVNHIKCAAYELPFEQGEKFGVATTEEVLDFLAEERILHRAGDRWYWMDQSFPAKEVSLRSAAAENFIVIDISETGNHRVLGEVDRFSAPTLIHEEAIYLHEGVQYQVEKLDYEEKKAYVRQVNVDYYTDANLAVQLKVLEVEREELDTAHCSKSMGEVTVNALATLFKKIKFGTHENIGSGPIHLPEEEMHTTAYWLTLEEAIADRLSRDELQAGLVGLANVLGHLAPLYLMCDPRDLGVAAQVKAVHSGKPTLFLYDKYPGGVGLSEKLFELSRELLQTARGHIEKCPCEEGCPSCVGPAVETGSRGKALTLDLLRRILDEETVLK</sequence>
<evidence type="ECO:0000256" key="2">
    <source>
        <dbReference type="ARBA" id="ARBA00022840"/>
    </source>
</evidence>
<dbReference type="AlphaFoldDB" id="A0A1G6Q8J7"/>
<keyword evidence="5" id="KW-0378">Hydrolase</keyword>
<evidence type="ECO:0000256" key="1">
    <source>
        <dbReference type="ARBA" id="ARBA00022741"/>
    </source>
</evidence>
<dbReference type="Pfam" id="PF09369">
    <property type="entry name" value="MZB"/>
    <property type="match status" value="1"/>
</dbReference>
<dbReference type="CDD" id="cd18797">
    <property type="entry name" value="SF2_C_Hrq"/>
    <property type="match status" value="1"/>
</dbReference>
<dbReference type="Pfam" id="PF00270">
    <property type="entry name" value="DEAD"/>
    <property type="match status" value="1"/>
</dbReference>
<dbReference type="PROSITE" id="PS51194">
    <property type="entry name" value="HELICASE_CTER"/>
    <property type="match status" value="1"/>
</dbReference>
<dbReference type="InterPro" id="IPR011545">
    <property type="entry name" value="DEAD/DEAH_box_helicase_dom"/>
</dbReference>
<dbReference type="Pfam" id="PF00271">
    <property type="entry name" value="Helicase_C"/>
    <property type="match status" value="1"/>
</dbReference>
<dbReference type="Proteomes" id="UP000199387">
    <property type="component" value="Unassembled WGS sequence"/>
</dbReference>
<dbReference type="RefSeq" id="WP_245662276.1">
    <property type="nucleotide sequence ID" value="NZ_FMZA01000020.1"/>
</dbReference>
<dbReference type="GO" id="GO:0005524">
    <property type="term" value="F:ATP binding"/>
    <property type="evidence" value="ECO:0007669"/>
    <property type="project" value="UniProtKB-KW"/>
</dbReference>